<dbReference type="Pfam" id="PF15247">
    <property type="entry name" value="SLBP_RNA_bind"/>
    <property type="match status" value="1"/>
</dbReference>
<accession>A0A2C6L7C7</accession>
<feature type="region of interest" description="Disordered" evidence="3">
    <location>
        <begin position="104"/>
        <end position="557"/>
    </location>
</feature>
<feature type="region of interest" description="Disordered" evidence="3">
    <location>
        <begin position="713"/>
        <end position="820"/>
    </location>
</feature>
<feature type="region of interest" description="Disordered" evidence="3">
    <location>
        <begin position="614"/>
        <end position="634"/>
    </location>
</feature>
<dbReference type="OrthoDB" id="265795at2759"/>
<dbReference type="InterPro" id="IPR026502">
    <property type="entry name" value="SLBP1/SLBP2"/>
</dbReference>
<name>A0A2C6L7C7_9APIC</name>
<feature type="compositionally biased region" description="Polar residues" evidence="3">
    <location>
        <begin position="167"/>
        <end position="178"/>
    </location>
</feature>
<evidence type="ECO:0000256" key="3">
    <source>
        <dbReference type="SAM" id="MobiDB-lite"/>
    </source>
</evidence>
<feature type="domain" description="Histone RNA hairpin-binding protein RNA-binding" evidence="4">
    <location>
        <begin position="629"/>
        <end position="694"/>
    </location>
</feature>
<evidence type="ECO:0000313" key="5">
    <source>
        <dbReference type="EMBL" id="PHJ23322.1"/>
    </source>
</evidence>
<dbReference type="Gene3D" id="1.10.8.1120">
    <property type="entry name" value="Histone RNA hairpin-binding protein RNA-binding domain"/>
    <property type="match status" value="1"/>
</dbReference>
<dbReference type="VEuPathDB" id="ToxoDB:CSUI_002832"/>
<dbReference type="PANTHER" id="PTHR17408">
    <property type="entry name" value="HISTONE RNA HAIRPIN-BINDING PROTEIN"/>
    <property type="match status" value="1"/>
</dbReference>
<dbReference type="GO" id="GO:0051028">
    <property type="term" value="P:mRNA transport"/>
    <property type="evidence" value="ECO:0007669"/>
    <property type="project" value="TreeGrafter"/>
</dbReference>
<feature type="compositionally biased region" description="Acidic residues" evidence="3">
    <location>
        <begin position="322"/>
        <end position="331"/>
    </location>
</feature>
<feature type="region of interest" description="Disordered" evidence="3">
    <location>
        <begin position="647"/>
        <end position="678"/>
    </location>
</feature>
<feature type="compositionally biased region" description="Basic and acidic residues" evidence="3">
    <location>
        <begin position="726"/>
        <end position="749"/>
    </location>
</feature>
<feature type="compositionally biased region" description="Basic and acidic residues" evidence="3">
    <location>
        <begin position="655"/>
        <end position="664"/>
    </location>
</feature>
<feature type="compositionally biased region" description="Basic and acidic residues" evidence="3">
    <location>
        <begin position="795"/>
        <end position="814"/>
    </location>
</feature>
<dbReference type="PANTHER" id="PTHR17408:SF0">
    <property type="entry name" value="HISTONE RNA HAIRPIN-BINDING PROTEIN"/>
    <property type="match status" value="1"/>
</dbReference>
<sequence>MTFLGGVRWADISSDTQSLSATPCTPSHASGMVAGGLGVAPTSAATAVLLLQNEAAEHSYLNPSSCAAEFENSSAGLNLHFRNAAALGGSGVGGAGGEEAVDDLDLLSPTAGGGEDHHLSDRKVLLGKDPRGKTGGGRKGEEAGGGGGRGGRRSLTGGGEGVRDSGVCTNSGSTSSTPGFKGLLGGNSSSASSCQNGDHHYDCSSTGRRKLAHFDGSHRSSTTGSSSGAIAGGGVTGRKPRRSSNKAIIEDESEACANWREAGRMNAGSSSTSGASVNGSGHRATAPALTPAKRNRRVSGGGGAWSSSRSGGGKTLLSTRDMEEEEDEEEGLSSSSCDGRSSGGQQHPLKKKRSLPQYSSGHQKEGSSGVVFMSDGAGGGKEGEREKENKNAVIGEERGEDFDRRTSPSRENGLDGESVPGSGVLNDDHTGEKENSCCHPSHKGNPSGVYTPGGGDMMSHHQNITPRGGKRSSACSILTSSSSGGGTGDHQYPVGTSSFKGGGKRSGRRSVGSGIEGKGQRRRRTSGGATCYGSSASTTVGLGGGPGGGGMPSSLHQQQSPNLLVQHMQAISAPFLHIPGFVSPMFVPVGTTPSPAGLLFPHPNAKDMGGQLHHLPDGGNKESEEEEWARRESARMKDIAIGKATEGYRNFIRTVPRDQRKEDDPSTPNPKQRCTKAEFQREYLAWRKQLHRYDTSPSVGVGVADDVLDVEERSRCWTQQGGSRDLGPDTSERRKGEKEEGGERKESEHQSSSSSGFIAQGGEAGGVASVSQGDAAGVAKAAAVRICGRGGGPSEKGRKSTGEGEGNDDRRGDSDSEADAILAFNRDCELAGL</sequence>
<comment type="similarity">
    <text evidence="1">Belongs to the SLBP family.</text>
</comment>
<keyword evidence="6" id="KW-1185">Reference proteome</keyword>
<feature type="compositionally biased region" description="Gly residues" evidence="3">
    <location>
        <begin position="541"/>
        <end position="551"/>
    </location>
</feature>
<feature type="compositionally biased region" description="Low complexity" evidence="3">
    <location>
        <begin position="332"/>
        <end position="344"/>
    </location>
</feature>
<gene>
    <name evidence="5" type="ORF">CSUI_002832</name>
</gene>
<dbReference type="AlphaFoldDB" id="A0A2C6L7C7"/>
<keyword evidence="2" id="KW-0694">RNA-binding</keyword>
<dbReference type="GO" id="GO:0003729">
    <property type="term" value="F:mRNA binding"/>
    <property type="evidence" value="ECO:0007669"/>
    <property type="project" value="InterPro"/>
</dbReference>
<evidence type="ECO:0000259" key="4">
    <source>
        <dbReference type="Pfam" id="PF15247"/>
    </source>
</evidence>
<dbReference type="RefSeq" id="XP_067924998.1">
    <property type="nucleotide sequence ID" value="XM_068063031.1"/>
</dbReference>
<evidence type="ECO:0000256" key="1">
    <source>
        <dbReference type="ARBA" id="ARBA00006151"/>
    </source>
</evidence>
<organism evidence="5 6">
    <name type="scientific">Cystoisospora suis</name>
    <dbReference type="NCBI Taxonomy" id="483139"/>
    <lineage>
        <taxon>Eukaryota</taxon>
        <taxon>Sar</taxon>
        <taxon>Alveolata</taxon>
        <taxon>Apicomplexa</taxon>
        <taxon>Conoidasida</taxon>
        <taxon>Coccidia</taxon>
        <taxon>Eucoccidiorida</taxon>
        <taxon>Eimeriorina</taxon>
        <taxon>Sarcocystidae</taxon>
        <taxon>Cystoisospora</taxon>
    </lineage>
</organism>
<evidence type="ECO:0000256" key="2">
    <source>
        <dbReference type="ARBA" id="ARBA00022884"/>
    </source>
</evidence>
<dbReference type="InterPro" id="IPR029344">
    <property type="entry name" value="SLBP_RNA_bind"/>
</dbReference>
<protein>
    <submittedName>
        <fullName evidence="5">Histone hairpin-binding protein</fullName>
    </submittedName>
</protein>
<proteinExistence type="inferred from homology"/>
<dbReference type="InterPro" id="IPR038294">
    <property type="entry name" value="SLBP_RNA_bind_sf"/>
</dbReference>
<dbReference type="EMBL" id="MIGC01001201">
    <property type="protein sequence ID" value="PHJ23322.1"/>
    <property type="molecule type" value="Genomic_DNA"/>
</dbReference>
<feature type="compositionally biased region" description="Basic and acidic residues" evidence="3">
    <location>
        <begin position="381"/>
        <end position="408"/>
    </location>
</feature>
<feature type="compositionally biased region" description="Low complexity" evidence="3">
    <location>
        <begin position="266"/>
        <end position="281"/>
    </location>
</feature>
<feature type="compositionally biased region" description="Basic and acidic residues" evidence="3">
    <location>
        <begin position="114"/>
        <end position="142"/>
    </location>
</feature>
<feature type="compositionally biased region" description="Low complexity" evidence="3">
    <location>
        <begin position="219"/>
        <end position="229"/>
    </location>
</feature>
<dbReference type="GO" id="GO:0006398">
    <property type="term" value="P:mRNA 3'-end processing by stem-loop binding and cleavage"/>
    <property type="evidence" value="ECO:0007669"/>
    <property type="project" value="TreeGrafter"/>
</dbReference>
<comment type="caution">
    <text evidence="5">The sequence shown here is derived from an EMBL/GenBank/DDBJ whole genome shotgun (WGS) entry which is preliminary data.</text>
</comment>
<feature type="compositionally biased region" description="Gly residues" evidence="3">
    <location>
        <begin position="299"/>
        <end position="314"/>
    </location>
</feature>
<dbReference type="GO" id="GO:0071207">
    <property type="term" value="F:histone pre-mRNA stem-loop binding"/>
    <property type="evidence" value="ECO:0007669"/>
    <property type="project" value="TreeGrafter"/>
</dbReference>
<feature type="compositionally biased region" description="Basic and acidic residues" evidence="3">
    <location>
        <begin position="426"/>
        <end position="436"/>
    </location>
</feature>
<evidence type="ECO:0000313" key="6">
    <source>
        <dbReference type="Proteomes" id="UP000221165"/>
    </source>
</evidence>
<dbReference type="GeneID" id="94426242"/>
<dbReference type="GO" id="GO:0071204">
    <property type="term" value="C:histone pre-mRNA 3'end processing complex"/>
    <property type="evidence" value="ECO:0007669"/>
    <property type="project" value="TreeGrafter"/>
</dbReference>
<feature type="compositionally biased region" description="Low complexity" evidence="3">
    <location>
        <begin position="775"/>
        <end position="784"/>
    </location>
</feature>
<dbReference type="Proteomes" id="UP000221165">
    <property type="component" value="Unassembled WGS sequence"/>
</dbReference>
<dbReference type="GO" id="GO:0005737">
    <property type="term" value="C:cytoplasm"/>
    <property type="evidence" value="ECO:0007669"/>
    <property type="project" value="TreeGrafter"/>
</dbReference>
<reference evidence="5 6" key="1">
    <citation type="journal article" date="2017" name="Int. J. Parasitol.">
        <title>The genome of the protozoan parasite Cystoisospora suis and a reverse vaccinology approach to identify vaccine candidates.</title>
        <authorList>
            <person name="Palmieri N."/>
            <person name="Shrestha A."/>
            <person name="Ruttkowski B."/>
            <person name="Beck T."/>
            <person name="Vogl C."/>
            <person name="Tomley F."/>
            <person name="Blake D.P."/>
            <person name="Joachim A."/>
        </authorList>
    </citation>
    <scope>NUCLEOTIDE SEQUENCE [LARGE SCALE GENOMIC DNA]</scope>
    <source>
        <strain evidence="5 6">Wien I</strain>
    </source>
</reference>